<dbReference type="AlphaFoldDB" id="A0AA86USK5"/>
<proteinExistence type="predicted"/>
<protein>
    <submittedName>
        <fullName evidence="3">Hypothetical_protein</fullName>
    </submittedName>
</protein>
<evidence type="ECO:0000256" key="1">
    <source>
        <dbReference type="SAM" id="MobiDB-lite"/>
    </source>
</evidence>
<dbReference type="EMBL" id="CATOUU010000788">
    <property type="protein sequence ID" value="CAI9948343.1"/>
    <property type="molecule type" value="Genomic_DNA"/>
</dbReference>
<comment type="caution">
    <text evidence="2">The sequence shown here is derived from an EMBL/GenBank/DDBJ whole genome shotgun (WGS) entry which is preliminary data.</text>
</comment>
<feature type="region of interest" description="Disordered" evidence="1">
    <location>
        <begin position="1"/>
        <end position="36"/>
    </location>
</feature>
<reference evidence="2" key="1">
    <citation type="submission" date="2023-06" db="EMBL/GenBank/DDBJ databases">
        <authorList>
            <person name="Kurt Z."/>
        </authorList>
    </citation>
    <scope>NUCLEOTIDE SEQUENCE</scope>
</reference>
<feature type="region of interest" description="Disordered" evidence="1">
    <location>
        <begin position="204"/>
        <end position="251"/>
    </location>
</feature>
<evidence type="ECO:0000313" key="2">
    <source>
        <dbReference type="EMBL" id="CAI9948343.1"/>
    </source>
</evidence>
<accession>A0AA86USK5</accession>
<organism evidence="2">
    <name type="scientific">Hexamita inflata</name>
    <dbReference type="NCBI Taxonomy" id="28002"/>
    <lineage>
        <taxon>Eukaryota</taxon>
        <taxon>Metamonada</taxon>
        <taxon>Diplomonadida</taxon>
        <taxon>Hexamitidae</taxon>
        <taxon>Hexamitinae</taxon>
        <taxon>Hexamita</taxon>
    </lineage>
</organism>
<evidence type="ECO:0000313" key="3">
    <source>
        <dbReference type="EMBL" id="CAL6034743.1"/>
    </source>
</evidence>
<gene>
    <name evidence="3" type="ORF">HINF_LOCUS35596</name>
    <name evidence="2" type="ORF">HINF_LOCUS35988</name>
</gene>
<keyword evidence="4" id="KW-1185">Reference proteome</keyword>
<evidence type="ECO:0000313" key="4">
    <source>
        <dbReference type="Proteomes" id="UP001642409"/>
    </source>
</evidence>
<sequence length="251" mass="30021">MSAENVIVQKPKPTKTMLSRVDPLQSSPELKEKEKKIQEQTKLLEEARQKRAQMMENQYEEALRQEKLQIQQQEQQKQLQHEQRITEIRQNKQNMYKRRQELEAKISKVTPINPDIAYKLEKREPEQPKVNRAKLIKQMHPQLYQWKHGKTPKTAQILKQIPTMQKAASDENMLESKKLAVQKKEIAKENQSEVVLRESQKQAVFQERQNVEHHHHEEKQTHEQLHKHEQDEEHHQLNNCFSKYAVEDQLS</sequence>
<feature type="compositionally biased region" description="Basic and acidic residues" evidence="1">
    <location>
        <begin position="209"/>
        <end position="236"/>
    </location>
</feature>
<name>A0AA86USK5_9EUKA</name>
<dbReference type="EMBL" id="CAXDID020000129">
    <property type="protein sequence ID" value="CAL6034743.1"/>
    <property type="molecule type" value="Genomic_DNA"/>
</dbReference>
<dbReference type="Proteomes" id="UP001642409">
    <property type="component" value="Unassembled WGS sequence"/>
</dbReference>
<reference evidence="3 4" key="2">
    <citation type="submission" date="2024-07" db="EMBL/GenBank/DDBJ databases">
        <authorList>
            <person name="Akdeniz Z."/>
        </authorList>
    </citation>
    <scope>NUCLEOTIDE SEQUENCE [LARGE SCALE GENOMIC DNA]</scope>
</reference>